<feature type="transmembrane region" description="Helical" evidence="7">
    <location>
        <begin position="79"/>
        <end position="101"/>
    </location>
</feature>
<evidence type="ECO:0000256" key="3">
    <source>
        <dbReference type="ARBA" id="ARBA00022692"/>
    </source>
</evidence>
<feature type="transmembrane region" description="Helical" evidence="7">
    <location>
        <begin position="210"/>
        <end position="232"/>
    </location>
</feature>
<feature type="transmembrane region" description="Helical" evidence="7">
    <location>
        <begin position="339"/>
        <end position="361"/>
    </location>
</feature>
<evidence type="ECO:0000313" key="10">
    <source>
        <dbReference type="RefSeq" id="XP_047738436.1"/>
    </source>
</evidence>
<dbReference type="PANTHER" id="PTHR10361">
    <property type="entry name" value="SODIUM-BILE ACID COTRANSPORTER"/>
    <property type="match status" value="1"/>
</dbReference>
<dbReference type="KEGG" id="hazt:108666296"/>
<keyword evidence="3 7" id="KW-0812">Transmembrane</keyword>
<feature type="transmembrane region" description="Helical" evidence="7">
    <location>
        <begin position="239"/>
        <end position="264"/>
    </location>
</feature>
<name>A0A979FPN0_HYAAZ</name>
<comment type="similarity">
    <text evidence="2">Belongs to the bile acid:sodium symporter (BASS) (TC 2.A.28) family.</text>
</comment>
<evidence type="ECO:0000256" key="6">
    <source>
        <dbReference type="ARBA" id="ARBA00023136"/>
    </source>
</evidence>
<protein>
    <submittedName>
        <fullName evidence="10">Ileal sodium/bile acid cotransporter-like</fullName>
    </submittedName>
</protein>
<evidence type="ECO:0000313" key="9">
    <source>
        <dbReference type="Proteomes" id="UP000694843"/>
    </source>
</evidence>
<feature type="transmembrane region" description="Helical" evidence="7">
    <location>
        <begin position="113"/>
        <end position="136"/>
    </location>
</feature>
<evidence type="ECO:0000256" key="4">
    <source>
        <dbReference type="ARBA" id="ARBA00022847"/>
    </source>
</evidence>
<evidence type="ECO:0000256" key="8">
    <source>
        <dbReference type="SAM" id="SignalP"/>
    </source>
</evidence>
<feature type="transmembrane region" description="Helical" evidence="7">
    <location>
        <begin position="309"/>
        <end position="327"/>
    </location>
</feature>
<dbReference type="OMA" id="IMVAMGC"/>
<keyword evidence="8" id="KW-0732">Signal</keyword>
<keyword evidence="5 7" id="KW-1133">Transmembrane helix</keyword>
<dbReference type="RefSeq" id="XP_047738436.1">
    <property type="nucleotide sequence ID" value="XM_047882480.1"/>
</dbReference>
<feature type="transmembrane region" description="Helical" evidence="7">
    <location>
        <begin position="142"/>
        <end position="163"/>
    </location>
</feature>
<feature type="transmembrane region" description="Helical" evidence="7">
    <location>
        <begin position="170"/>
        <end position="190"/>
    </location>
</feature>
<keyword evidence="4" id="KW-0769">Symport</keyword>
<dbReference type="GO" id="GO:0016020">
    <property type="term" value="C:membrane"/>
    <property type="evidence" value="ECO:0007669"/>
    <property type="project" value="UniProtKB-SubCell"/>
</dbReference>
<feature type="signal peptide" evidence="8">
    <location>
        <begin position="1"/>
        <end position="25"/>
    </location>
</feature>
<evidence type="ECO:0000256" key="1">
    <source>
        <dbReference type="ARBA" id="ARBA00004141"/>
    </source>
</evidence>
<dbReference type="PANTHER" id="PTHR10361:SF28">
    <property type="entry name" value="P3 PROTEIN-RELATED"/>
    <property type="match status" value="1"/>
</dbReference>
<dbReference type="OrthoDB" id="203097at2759"/>
<comment type="subcellular location">
    <subcellularLocation>
        <location evidence="1">Membrane</location>
        <topology evidence="1">Multi-pass membrane protein</topology>
    </subcellularLocation>
</comment>
<dbReference type="GO" id="GO:0008508">
    <property type="term" value="F:bile acid:sodium symporter activity"/>
    <property type="evidence" value="ECO:0007669"/>
    <property type="project" value="TreeGrafter"/>
</dbReference>
<keyword evidence="6 7" id="KW-0472">Membrane</keyword>
<dbReference type="AlphaFoldDB" id="A0A979FPN0"/>
<sequence length="406" mass="44896">MEVVIDRRSLQRAMLLCIIFGLALADGVLHDDWSAPADSSWLATNSSNEITVNGTEGLDQDDPYKFSEWPEWKKNLDSVATISMAVTTLSLMLGMGAATNWGEVLGHASWPPVGILIGMAGQFIILPACGAALAWAFKLTPYEAMGVLMVSSCPGGSLSNFFAYWVDGDLALSIMMTTVSSVLAYVGMPFNLWLYSKIWMDADENSLIVIPYWTILQTLFFIAVPVAIGMIIRRCHQKLAGVITNFTGILGWLGVIFINIVWFTLYWPVFANATPLIYACAFILPILGFSFAYAFALLACRTHQVCRTIGIETGSQNMAVALSVILLSYKDPKIKSSMIIFPTLYYITLMAEMFIGILLYLSWKKHNIREEEDYLPVTQETVFCTSQLSPNKPNASAPCISCESKR</sequence>
<dbReference type="InterPro" id="IPR002657">
    <property type="entry name" value="BilAc:Na_symport/Acr3"/>
</dbReference>
<keyword evidence="9" id="KW-1185">Reference proteome</keyword>
<dbReference type="Pfam" id="PF01758">
    <property type="entry name" value="SBF"/>
    <property type="match status" value="1"/>
</dbReference>
<evidence type="ECO:0000256" key="5">
    <source>
        <dbReference type="ARBA" id="ARBA00022989"/>
    </source>
</evidence>
<dbReference type="InterPro" id="IPR038770">
    <property type="entry name" value="Na+/solute_symporter_sf"/>
</dbReference>
<keyword evidence="4" id="KW-0813">Transport</keyword>
<dbReference type="InterPro" id="IPR004710">
    <property type="entry name" value="Bilac:Na_transpt"/>
</dbReference>
<dbReference type="GeneID" id="108666296"/>
<organism evidence="9 10">
    <name type="scientific">Hyalella azteca</name>
    <name type="common">Amphipod</name>
    <dbReference type="NCBI Taxonomy" id="294128"/>
    <lineage>
        <taxon>Eukaryota</taxon>
        <taxon>Metazoa</taxon>
        <taxon>Ecdysozoa</taxon>
        <taxon>Arthropoda</taxon>
        <taxon>Crustacea</taxon>
        <taxon>Multicrustacea</taxon>
        <taxon>Malacostraca</taxon>
        <taxon>Eumalacostraca</taxon>
        <taxon>Peracarida</taxon>
        <taxon>Amphipoda</taxon>
        <taxon>Senticaudata</taxon>
        <taxon>Talitrida</taxon>
        <taxon>Talitroidea</taxon>
        <taxon>Hyalellidae</taxon>
        <taxon>Hyalella</taxon>
    </lineage>
</organism>
<gene>
    <name evidence="10" type="primary">LOC108666296</name>
</gene>
<evidence type="ECO:0000256" key="2">
    <source>
        <dbReference type="ARBA" id="ARBA00006528"/>
    </source>
</evidence>
<feature type="transmembrane region" description="Helical" evidence="7">
    <location>
        <begin position="276"/>
        <end position="297"/>
    </location>
</feature>
<proteinExistence type="inferred from homology"/>
<reference evidence="10" key="1">
    <citation type="submission" date="2025-08" db="UniProtKB">
        <authorList>
            <consortium name="RefSeq"/>
        </authorList>
    </citation>
    <scope>IDENTIFICATION</scope>
    <source>
        <tissue evidence="10">Whole organism</tissue>
    </source>
</reference>
<evidence type="ECO:0000256" key="7">
    <source>
        <dbReference type="SAM" id="Phobius"/>
    </source>
</evidence>
<dbReference type="Gene3D" id="1.20.1530.20">
    <property type="match status" value="1"/>
</dbReference>
<accession>A0A979FPN0</accession>
<feature type="chain" id="PRO_5036765236" evidence="8">
    <location>
        <begin position="26"/>
        <end position="406"/>
    </location>
</feature>
<dbReference type="Proteomes" id="UP000694843">
    <property type="component" value="Unplaced"/>
</dbReference>